<keyword evidence="13" id="KW-1185">Reference proteome</keyword>
<dbReference type="GO" id="GO:0140359">
    <property type="term" value="F:ABC-type transporter activity"/>
    <property type="evidence" value="ECO:0007669"/>
    <property type="project" value="InterPro"/>
</dbReference>
<evidence type="ECO:0000256" key="1">
    <source>
        <dbReference type="ARBA" id="ARBA00004651"/>
    </source>
</evidence>
<dbReference type="InterPro" id="IPR027417">
    <property type="entry name" value="P-loop_NTPase"/>
</dbReference>
<comment type="caution">
    <text evidence="12">The sequence shown here is derived from an EMBL/GenBank/DDBJ whole genome shotgun (WGS) entry which is preliminary data.</text>
</comment>
<keyword evidence="7 10" id="KW-1133">Transmembrane helix</keyword>
<organism evidence="12 13">
    <name type="scientific">Corynebacterium heidelbergense</name>
    <dbReference type="NCBI Taxonomy" id="2055947"/>
    <lineage>
        <taxon>Bacteria</taxon>
        <taxon>Bacillati</taxon>
        <taxon>Actinomycetota</taxon>
        <taxon>Actinomycetes</taxon>
        <taxon>Mycobacteriales</taxon>
        <taxon>Corynebacteriaceae</taxon>
        <taxon>Corynebacterium</taxon>
    </lineage>
</organism>
<protein>
    <recommendedName>
        <fullName evidence="11">ABC transmembrane type-1 domain-containing protein</fullName>
    </recommendedName>
</protein>
<keyword evidence="6" id="KW-0067">ATP-binding</keyword>
<dbReference type="InterPro" id="IPR050173">
    <property type="entry name" value="ABC_transporter_C-like"/>
</dbReference>
<gene>
    <name evidence="12" type="ORF">DLJ54_06425</name>
</gene>
<keyword evidence="8 10" id="KW-0472">Membrane</keyword>
<dbReference type="SMART" id="SM00382">
    <property type="entry name" value="AAA"/>
    <property type="match status" value="1"/>
</dbReference>
<keyword evidence="5" id="KW-0547">Nucleotide-binding</keyword>
<dbReference type="InterPro" id="IPR003593">
    <property type="entry name" value="AAA+_ATPase"/>
</dbReference>
<evidence type="ECO:0000256" key="10">
    <source>
        <dbReference type="SAM" id="Phobius"/>
    </source>
</evidence>
<dbReference type="EMBL" id="QHCV01000056">
    <property type="protein sequence ID" value="RAV31816.1"/>
    <property type="molecule type" value="Genomic_DNA"/>
</dbReference>
<comment type="similarity">
    <text evidence="2">Belongs to the ABC transporter superfamily. ABCC family. Conjugate transporter (TC 3.A.1.208) subfamily.</text>
</comment>
<feature type="domain" description="ABC transmembrane type-1" evidence="11">
    <location>
        <begin position="30"/>
        <end position="318"/>
    </location>
</feature>
<dbReference type="Pfam" id="PF00005">
    <property type="entry name" value="ABC_tran"/>
    <property type="match status" value="1"/>
</dbReference>
<dbReference type="GO" id="GO:0005886">
    <property type="term" value="C:plasma membrane"/>
    <property type="evidence" value="ECO:0007669"/>
    <property type="project" value="UniProtKB-SubCell"/>
</dbReference>
<dbReference type="PROSITE" id="PS50929">
    <property type="entry name" value="ABC_TM1F"/>
    <property type="match status" value="1"/>
</dbReference>
<evidence type="ECO:0000256" key="3">
    <source>
        <dbReference type="ARBA" id="ARBA00022448"/>
    </source>
</evidence>
<accession>A0A364V5D3</accession>
<dbReference type="RefSeq" id="WP_113630939.1">
    <property type="nucleotide sequence ID" value="NZ_QHCV01000056.1"/>
</dbReference>
<feature type="transmembrane region" description="Helical" evidence="10">
    <location>
        <begin position="292"/>
        <end position="317"/>
    </location>
</feature>
<feature type="transmembrane region" description="Helical" evidence="10">
    <location>
        <begin position="149"/>
        <end position="167"/>
    </location>
</feature>
<comment type="subcellular location">
    <subcellularLocation>
        <location evidence="1">Cell membrane</location>
        <topology evidence="1">Multi-pass membrane protein</topology>
    </subcellularLocation>
</comment>
<feature type="transmembrane region" description="Helical" evidence="10">
    <location>
        <begin position="173"/>
        <end position="194"/>
    </location>
</feature>
<evidence type="ECO:0000256" key="7">
    <source>
        <dbReference type="ARBA" id="ARBA00022989"/>
    </source>
</evidence>
<evidence type="ECO:0000256" key="2">
    <source>
        <dbReference type="ARBA" id="ARBA00009726"/>
    </source>
</evidence>
<evidence type="ECO:0000259" key="11">
    <source>
        <dbReference type="PROSITE" id="PS50929"/>
    </source>
</evidence>
<keyword evidence="4 10" id="KW-0812">Transmembrane</keyword>
<feature type="transmembrane region" description="Helical" evidence="10">
    <location>
        <begin position="70"/>
        <end position="88"/>
    </location>
</feature>
<dbReference type="AlphaFoldDB" id="A0A364V5D3"/>
<feature type="transmembrane region" description="Helical" evidence="10">
    <location>
        <begin position="259"/>
        <end position="280"/>
    </location>
</feature>
<name>A0A364V5D3_9CORY</name>
<evidence type="ECO:0000256" key="4">
    <source>
        <dbReference type="ARBA" id="ARBA00022692"/>
    </source>
</evidence>
<dbReference type="InterPro" id="IPR003439">
    <property type="entry name" value="ABC_transporter-like_ATP-bd"/>
</dbReference>
<evidence type="ECO:0000256" key="9">
    <source>
        <dbReference type="SAM" id="MobiDB-lite"/>
    </source>
</evidence>
<dbReference type="Gene3D" id="3.40.50.300">
    <property type="entry name" value="P-loop containing nucleotide triphosphate hydrolases"/>
    <property type="match status" value="1"/>
</dbReference>
<dbReference type="PANTHER" id="PTHR24223">
    <property type="entry name" value="ATP-BINDING CASSETTE SUB-FAMILY C"/>
    <property type="match status" value="1"/>
</dbReference>
<evidence type="ECO:0000256" key="6">
    <source>
        <dbReference type="ARBA" id="ARBA00022840"/>
    </source>
</evidence>
<dbReference type="InterPro" id="IPR011527">
    <property type="entry name" value="ABC1_TM_dom"/>
</dbReference>
<keyword evidence="3" id="KW-0813">Transport</keyword>
<dbReference type="InterPro" id="IPR036640">
    <property type="entry name" value="ABC1_TM_sf"/>
</dbReference>
<feature type="region of interest" description="Disordered" evidence="9">
    <location>
        <begin position="442"/>
        <end position="461"/>
    </location>
</feature>
<evidence type="ECO:0000313" key="13">
    <source>
        <dbReference type="Proteomes" id="UP000251577"/>
    </source>
</evidence>
<dbReference type="Gene3D" id="1.20.1560.10">
    <property type="entry name" value="ABC transporter type 1, transmembrane domain"/>
    <property type="match status" value="1"/>
</dbReference>
<evidence type="ECO:0000313" key="12">
    <source>
        <dbReference type="EMBL" id="RAV31816.1"/>
    </source>
</evidence>
<dbReference type="SUPFAM" id="SSF52540">
    <property type="entry name" value="P-loop containing nucleoside triphosphate hydrolases"/>
    <property type="match status" value="1"/>
</dbReference>
<dbReference type="GO" id="GO:0016887">
    <property type="term" value="F:ATP hydrolysis activity"/>
    <property type="evidence" value="ECO:0007669"/>
    <property type="project" value="InterPro"/>
</dbReference>
<dbReference type="SUPFAM" id="SSF90123">
    <property type="entry name" value="ABC transporter transmembrane region"/>
    <property type="match status" value="1"/>
</dbReference>
<evidence type="ECO:0000256" key="5">
    <source>
        <dbReference type="ARBA" id="ARBA00022741"/>
    </source>
</evidence>
<evidence type="ECO:0000256" key="8">
    <source>
        <dbReference type="ARBA" id="ARBA00023136"/>
    </source>
</evidence>
<dbReference type="PANTHER" id="PTHR24223:SF456">
    <property type="entry name" value="MULTIDRUG RESISTANCE-ASSOCIATED PROTEIN LETHAL(2)03659"/>
    <property type="match status" value="1"/>
</dbReference>
<dbReference type="GO" id="GO:0005524">
    <property type="term" value="F:ATP binding"/>
    <property type="evidence" value="ECO:0007669"/>
    <property type="project" value="UniProtKB-KW"/>
</dbReference>
<dbReference type="Proteomes" id="UP000251577">
    <property type="component" value="Unassembled WGS sequence"/>
</dbReference>
<reference evidence="12 13" key="1">
    <citation type="journal article" date="2018" name="Syst. Appl. Microbiol.">
        <title>Corynebacterium heidelbergense sp. nov., isolated from the preen glands of Egyptian geese (Alopochen aegyptiacus).</title>
        <authorList>
            <person name="Braun M.S."/>
            <person name="Wang E."/>
            <person name="Zimmermann S."/>
            <person name="Wink M."/>
        </authorList>
    </citation>
    <scope>NUCLEOTIDE SEQUENCE [LARGE SCALE GENOMIC DNA]</scope>
    <source>
        <strain evidence="12 13">647</strain>
    </source>
</reference>
<sequence>MSDPSRLGKVSHFQLDILALAFRVAPSRAFFVLVSHVLANVANIAAPWFLGFLVASFGASEFRSGGGGSGIFYAVLIYVALFCANMVLRNMAIPSAEQLKIDLETNLSLRELRRSYTCSSKIRSMVNDSEVTWAMQNAGRAAASAWENFVFGPLTAFVGILAGLVMVTKTGGWITGGVFLLACLGYVLVSSPLVQRHRNRSAEFVDLDNDSHSHTVDVVAMWREAKIFGVNRWLEEHFLDLRRSLASAGIARARATRNLYLAQSVILSIAILALIYSVALSGKAGSDLVGNIVAVSGICTASIMSLQSLGFGFSAIVQAEAQWKGAIAVLESAQTESPMSSTNFSGPVRCVAGRPTWVIGPSRAGKSSLLEELLGLRGASPQLERIVNEEDVPAVTSGRVAYLPQENRLIGATVEDNIRLGRDGGETETLLERLGLTAFTQQGQRSREALKPTSSSTSGGESRRIVLLRTLLDDDAELIVLDEPTAGLDQGWSDIVWELIIEKAASTPVIVATHDPRAPRSESDPVVWVSPRK</sequence>
<feature type="transmembrane region" description="Helical" evidence="10">
    <location>
        <begin position="29"/>
        <end position="50"/>
    </location>
</feature>
<proteinExistence type="inferred from homology"/>